<keyword evidence="1" id="KW-0812">Transmembrane</keyword>
<dbReference type="RefSeq" id="WP_150394987.1">
    <property type="nucleotide sequence ID" value="NZ_RZNZ01000005.1"/>
</dbReference>
<sequence>MCAVLVGMFRVGERVLGSRAGGRASGAAAGTAAGAAALGGGFAATPAPGIAPAPVAQQPALATVRQDTKSWGPAEPLRPFLTFSHTLTASGIAADTLRILLCWSPYVVLLYPGIVAWDTGDQLGQYFGVPAFSMPAGQIWDHQPWFDTYLWGFFASAGHSLTGSYFLGLFVFCLIQLVLGAVGIAFALAYAARWSYDAVDAPRSRALHWATVFFAVFPLFPIGYMTILKDYTHMVFFLPWCVMFAELVRTRLAALRSPLFFTGFLALGVLMSLTKKTGMYVAVACLILLLFVRVGERVRERAGNAPSARGLCGRRLGAHASGGAEPIPVAATPARPIIAVISRTLVVAQIVLIWLLSSFLPAAVLFDPFHVVPSQSTFAMVVPMNQVARVAKDYPDDVSEQDKAAIESFIGYSWADLGKLYNANSSDSITVLAPRLDPQPSTSDFLKAWVHLGLKHPGTYVSSWLSQISGWGAFTANDFQTRDAGILPNTIIIRPYSELNGSTGGTLVTTEPHNTNASNGAVTFDNARNGLVFKVWSWLSGVPVMNALCYLATWTLIVPAFVLYAAWRRRREGDALVGEDDGGLGPQHPVRGLWYRLVLASPLVLSAASLFIYAVSGPYYPHYMFHTIVLGPIFLLLAFARR</sequence>
<protein>
    <recommendedName>
        <fullName evidence="4">Glycosyltransferase RgtA/B/C/D-like domain-containing protein</fullName>
    </recommendedName>
</protein>
<feature type="transmembrane region" description="Helical" evidence="1">
    <location>
        <begin position="165"/>
        <end position="194"/>
    </location>
</feature>
<feature type="transmembrane region" description="Helical" evidence="1">
    <location>
        <begin position="206"/>
        <end position="225"/>
    </location>
</feature>
<keyword evidence="1" id="KW-0472">Membrane</keyword>
<evidence type="ECO:0000313" key="2">
    <source>
        <dbReference type="EMBL" id="KAA8823603.1"/>
    </source>
</evidence>
<keyword evidence="1" id="KW-1133">Transmembrane helix</keyword>
<proteinExistence type="predicted"/>
<evidence type="ECO:0008006" key="4">
    <source>
        <dbReference type="Google" id="ProtNLM"/>
    </source>
</evidence>
<dbReference type="InterPro" id="IPR046062">
    <property type="entry name" value="DUF6020"/>
</dbReference>
<feature type="transmembrane region" description="Helical" evidence="1">
    <location>
        <begin position="593"/>
        <end position="614"/>
    </location>
</feature>
<accession>A0A5J5E365</accession>
<evidence type="ECO:0000313" key="3">
    <source>
        <dbReference type="Proteomes" id="UP000345527"/>
    </source>
</evidence>
<gene>
    <name evidence="2" type="ORF">EM848_04555</name>
</gene>
<dbReference type="AlphaFoldDB" id="A0A5J5E365"/>
<dbReference type="EMBL" id="RZOA01000007">
    <property type="protein sequence ID" value="KAA8823603.1"/>
    <property type="molecule type" value="Genomic_DNA"/>
</dbReference>
<organism evidence="2 3">
    <name type="scientific">Bifidobacterium vespertilionis</name>
    <dbReference type="NCBI Taxonomy" id="2562524"/>
    <lineage>
        <taxon>Bacteria</taxon>
        <taxon>Bacillati</taxon>
        <taxon>Actinomycetota</taxon>
        <taxon>Actinomycetes</taxon>
        <taxon>Bifidobacteriales</taxon>
        <taxon>Bifidobacteriaceae</taxon>
        <taxon>Bifidobacterium</taxon>
    </lineage>
</organism>
<name>A0A5J5E365_9BIFI</name>
<feature type="transmembrane region" description="Helical" evidence="1">
    <location>
        <begin position="345"/>
        <end position="366"/>
    </location>
</feature>
<feature type="transmembrane region" description="Helical" evidence="1">
    <location>
        <begin position="620"/>
        <end position="640"/>
    </location>
</feature>
<feature type="transmembrane region" description="Helical" evidence="1">
    <location>
        <begin position="255"/>
        <end position="273"/>
    </location>
</feature>
<evidence type="ECO:0000256" key="1">
    <source>
        <dbReference type="SAM" id="Phobius"/>
    </source>
</evidence>
<dbReference type="Proteomes" id="UP000345527">
    <property type="component" value="Unassembled WGS sequence"/>
</dbReference>
<dbReference type="Pfam" id="PF19484">
    <property type="entry name" value="DUF6020"/>
    <property type="match status" value="2"/>
</dbReference>
<feature type="transmembrane region" description="Helical" evidence="1">
    <location>
        <begin position="279"/>
        <end position="295"/>
    </location>
</feature>
<comment type="caution">
    <text evidence="2">The sequence shown here is derived from an EMBL/GenBank/DDBJ whole genome shotgun (WGS) entry which is preliminary data.</text>
</comment>
<reference evidence="2 3" key="1">
    <citation type="journal article" date="2019" name="Syst. Appl. Microbiol.">
        <title>Characterization of Bifidobacterium species in feaces of the Egyptian fruit bat: Description of B. vespertilionis sp. nov. and B. rousetti sp. nov.</title>
        <authorList>
            <person name="Modesto M."/>
            <person name="Satti M."/>
            <person name="Watanabe K."/>
            <person name="Puglisi E."/>
            <person name="Morelli L."/>
            <person name="Huang C.-H."/>
            <person name="Liou J.-S."/>
            <person name="Miyashita M."/>
            <person name="Tamura T."/>
            <person name="Saito S."/>
            <person name="Mori K."/>
            <person name="Huang L."/>
            <person name="Sciavilla P."/>
            <person name="Sandri C."/>
            <person name="Spiezio C."/>
            <person name="Vitali F."/>
            <person name="Cavalieri D."/>
            <person name="Perpetuini G."/>
            <person name="Tofalo R."/>
            <person name="Bonetti A."/>
            <person name="Arita M."/>
            <person name="Mattarelli P."/>
        </authorList>
    </citation>
    <scope>NUCLEOTIDE SEQUENCE [LARGE SCALE GENOMIC DNA]</scope>
    <source>
        <strain evidence="2 3">RST8</strain>
    </source>
</reference>
<feature type="transmembrane region" description="Helical" evidence="1">
    <location>
        <begin position="544"/>
        <end position="567"/>
    </location>
</feature>